<feature type="transmembrane region" description="Helical" evidence="1">
    <location>
        <begin position="29"/>
        <end position="50"/>
    </location>
</feature>
<feature type="transmembrane region" description="Helical" evidence="1">
    <location>
        <begin position="57"/>
        <end position="78"/>
    </location>
</feature>
<gene>
    <name evidence="2" type="ORF">ACFQT0_18780</name>
</gene>
<name>A0ABW2U6V1_9BACT</name>
<keyword evidence="3" id="KW-1185">Reference proteome</keyword>
<feature type="transmembrane region" description="Helical" evidence="1">
    <location>
        <begin position="98"/>
        <end position="118"/>
    </location>
</feature>
<comment type="caution">
    <text evidence="2">The sequence shown here is derived from an EMBL/GenBank/DDBJ whole genome shotgun (WGS) entry which is preliminary data.</text>
</comment>
<evidence type="ECO:0000313" key="2">
    <source>
        <dbReference type="EMBL" id="MFC7669170.1"/>
    </source>
</evidence>
<keyword evidence="1" id="KW-1133">Transmembrane helix</keyword>
<protein>
    <submittedName>
        <fullName evidence="2">Uncharacterized protein</fullName>
    </submittedName>
</protein>
<evidence type="ECO:0000313" key="3">
    <source>
        <dbReference type="Proteomes" id="UP001596513"/>
    </source>
</evidence>
<sequence>MTLLLIPIFLAGIFVWCKAVYATSRYTQIGGVVVLLGTFIGLFNIIWPLVMWKVTGSIYVFGPPFVYLLFSVLVPFYLGEILKGSETNQPSRFSLTVAHSLFLAVSLVFPIICAFYFLTPEKISIEALLRLKAYH</sequence>
<accession>A0ABW2U6V1</accession>
<organism evidence="2 3">
    <name type="scientific">Hymenobacter humi</name>
    <dbReference type="NCBI Taxonomy" id="1411620"/>
    <lineage>
        <taxon>Bacteria</taxon>
        <taxon>Pseudomonadati</taxon>
        <taxon>Bacteroidota</taxon>
        <taxon>Cytophagia</taxon>
        <taxon>Cytophagales</taxon>
        <taxon>Hymenobacteraceae</taxon>
        <taxon>Hymenobacter</taxon>
    </lineage>
</organism>
<evidence type="ECO:0000256" key="1">
    <source>
        <dbReference type="SAM" id="Phobius"/>
    </source>
</evidence>
<dbReference type="EMBL" id="JBHTEK010000001">
    <property type="protein sequence ID" value="MFC7669170.1"/>
    <property type="molecule type" value="Genomic_DNA"/>
</dbReference>
<keyword evidence="1" id="KW-0472">Membrane</keyword>
<dbReference type="Proteomes" id="UP001596513">
    <property type="component" value="Unassembled WGS sequence"/>
</dbReference>
<dbReference type="RefSeq" id="WP_380204686.1">
    <property type="nucleotide sequence ID" value="NZ_JBHTEK010000001.1"/>
</dbReference>
<keyword evidence="1" id="KW-0812">Transmembrane</keyword>
<proteinExistence type="predicted"/>
<reference evidence="3" key="1">
    <citation type="journal article" date="2019" name="Int. J. Syst. Evol. Microbiol.">
        <title>The Global Catalogue of Microorganisms (GCM) 10K type strain sequencing project: providing services to taxonomists for standard genome sequencing and annotation.</title>
        <authorList>
            <consortium name="The Broad Institute Genomics Platform"/>
            <consortium name="The Broad Institute Genome Sequencing Center for Infectious Disease"/>
            <person name="Wu L."/>
            <person name="Ma J."/>
        </authorList>
    </citation>
    <scope>NUCLEOTIDE SEQUENCE [LARGE SCALE GENOMIC DNA]</scope>
    <source>
        <strain evidence="3">JCM 19635</strain>
    </source>
</reference>